<dbReference type="EMBL" id="AY449460">
    <property type="protein sequence ID" value="AAS21411.1"/>
    <property type="molecule type" value="Genomic_DNA"/>
</dbReference>
<organism evidence="1">
    <name type="scientific">Oikopleura dioica</name>
    <name type="common">Tunicate</name>
    <dbReference type="NCBI Taxonomy" id="34765"/>
    <lineage>
        <taxon>Eukaryota</taxon>
        <taxon>Metazoa</taxon>
        <taxon>Chordata</taxon>
        <taxon>Tunicata</taxon>
        <taxon>Appendicularia</taxon>
        <taxon>Copelata</taxon>
        <taxon>Oikopleuridae</taxon>
        <taxon>Oikopleura</taxon>
    </lineage>
</organism>
<dbReference type="AlphaFoldDB" id="Q675V5"/>
<accession>Q675V5</accession>
<proteinExistence type="predicted"/>
<sequence>MSTQTAFYRSSNKSHNGFDIFKKVRWNDESKLTIFRSWQETHDLAQQIKNETLAKSEAFHFVKDLEKVLRPPGCLNFSKRTAFDVCEELQVKQSVQKTIKIRPGSMIQTKTYNVRESYKCSEDSTGEIEIHTGEKVRVLIKERIISPDIFVSWLDNFKNIVSSALSTATNPSPSPIQTFLDGGASAYLITLQPLILAKMLPLAHLSTNFGNNNPLTNPDCSAPAKLNWVINYFTWRNTAIWDYNPYTTEQPITRTSNPQDICADSTNSNCNFATSPATESTCLHGKLNCPSYIANWLNPDSDTELLCDALCKM</sequence>
<evidence type="ECO:0000313" key="1">
    <source>
        <dbReference type="EMBL" id="AAS21411.1"/>
    </source>
</evidence>
<protein>
    <submittedName>
        <fullName evidence="1">Uncharacterized protein</fullName>
    </submittedName>
</protein>
<reference evidence="1" key="2">
    <citation type="journal article" date="2005" name="Curr. Biol.">
        <title>Remodelling of the homeobox gene complement in the tunicate Oikopleura dioica.</title>
        <authorList>
            <person name="Edvardsen R.B."/>
            <person name="Seo H.C."/>
            <person name="Jensen M.F."/>
            <person name="Mialon A."/>
            <person name="Mikhaleva J."/>
            <person name="Bjordal M."/>
            <person name="Cartry J."/>
            <person name="Reinhardt R."/>
            <person name="Weissenbach J."/>
            <person name="Wincker P."/>
            <person name="Chourrout D."/>
        </authorList>
    </citation>
    <scope>NUCLEOTIDE SEQUENCE</scope>
</reference>
<name>Q675V5_OIKDI</name>
<gene>
    <name evidence="1" type="ORF">004-14</name>
</gene>
<reference evidence="1" key="1">
    <citation type="journal article" date="2004" name="Nature">
        <title>Hox cluster disintegration with persistent anteroposterior order of expression in Oikopleura dioica.</title>
        <authorList>
            <person name="Seo H.C."/>
            <person name="Edvardsen R.B."/>
            <person name="Maeland A.D."/>
            <person name="Bjordal M."/>
            <person name="Jensen M.F."/>
            <person name="Hansen A."/>
            <person name="Flaat M."/>
            <person name="Weissenbach J."/>
            <person name="Lehrach H."/>
            <person name="Wincker P."/>
            <person name="Reinhardt R."/>
            <person name="Chourrout D."/>
        </authorList>
    </citation>
    <scope>NUCLEOTIDE SEQUENCE</scope>
</reference>